<sequence length="107" mass="11389">MLKPLILGLLLTGQSLHSLADSLPLARQQALEHLLLQDCGSCHGMTLRGGLGPALLPDQLRVKDPEALVRIIRDGIPGTAMPPWGPLLSPADIEWLASRLLHGPSAP</sequence>
<comment type="caution">
    <text evidence="6">The sequence shown here is derived from an EMBL/GenBank/DDBJ whole genome shotgun (WGS) entry which is preliminary data.</text>
</comment>
<name>A0ABV5Z963_9GAMM</name>
<proteinExistence type="predicted"/>
<dbReference type="Gene3D" id="1.10.760.10">
    <property type="entry name" value="Cytochrome c-like domain"/>
    <property type="match status" value="1"/>
</dbReference>
<dbReference type="EMBL" id="JBHLZN010000001">
    <property type="protein sequence ID" value="MFB9885819.1"/>
    <property type="molecule type" value="Genomic_DNA"/>
</dbReference>
<keyword evidence="2 4" id="KW-0479">Metal-binding</keyword>
<keyword evidence="7" id="KW-1185">Reference proteome</keyword>
<evidence type="ECO:0000256" key="2">
    <source>
        <dbReference type="ARBA" id="ARBA00022723"/>
    </source>
</evidence>
<protein>
    <submittedName>
        <fullName evidence="6">C-type cytochrome</fullName>
    </submittedName>
</protein>
<reference evidence="6 7" key="1">
    <citation type="submission" date="2024-09" db="EMBL/GenBank/DDBJ databases">
        <authorList>
            <person name="Sun Q."/>
            <person name="Mori K."/>
        </authorList>
    </citation>
    <scope>NUCLEOTIDE SEQUENCE [LARGE SCALE GENOMIC DNA]</scope>
    <source>
        <strain evidence="6 7">ATCC 51285</strain>
    </source>
</reference>
<evidence type="ECO:0000256" key="3">
    <source>
        <dbReference type="ARBA" id="ARBA00023004"/>
    </source>
</evidence>
<evidence type="ECO:0000313" key="6">
    <source>
        <dbReference type="EMBL" id="MFB9885819.1"/>
    </source>
</evidence>
<evidence type="ECO:0000313" key="7">
    <source>
        <dbReference type="Proteomes" id="UP001589628"/>
    </source>
</evidence>
<dbReference type="InterPro" id="IPR009056">
    <property type="entry name" value="Cyt_c-like_dom"/>
</dbReference>
<dbReference type="InterPro" id="IPR036909">
    <property type="entry name" value="Cyt_c-like_dom_sf"/>
</dbReference>
<dbReference type="Proteomes" id="UP001589628">
    <property type="component" value="Unassembled WGS sequence"/>
</dbReference>
<dbReference type="RefSeq" id="WP_027313878.1">
    <property type="nucleotide sequence ID" value="NZ_JBHLZN010000001.1"/>
</dbReference>
<evidence type="ECO:0000259" key="5">
    <source>
        <dbReference type="PROSITE" id="PS51007"/>
    </source>
</evidence>
<keyword evidence="1 4" id="KW-0349">Heme</keyword>
<keyword evidence="3 4" id="KW-0408">Iron</keyword>
<dbReference type="PROSITE" id="PS51007">
    <property type="entry name" value="CYTC"/>
    <property type="match status" value="1"/>
</dbReference>
<evidence type="ECO:0000256" key="1">
    <source>
        <dbReference type="ARBA" id="ARBA00022617"/>
    </source>
</evidence>
<feature type="domain" description="Cytochrome c" evidence="5">
    <location>
        <begin position="26"/>
        <end position="104"/>
    </location>
</feature>
<organism evidence="6 7">
    <name type="scientific">Balneatrix alpica</name>
    <dbReference type="NCBI Taxonomy" id="75684"/>
    <lineage>
        <taxon>Bacteria</taxon>
        <taxon>Pseudomonadati</taxon>
        <taxon>Pseudomonadota</taxon>
        <taxon>Gammaproteobacteria</taxon>
        <taxon>Oceanospirillales</taxon>
        <taxon>Balneatrichaceae</taxon>
        <taxon>Balneatrix</taxon>
    </lineage>
</organism>
<dbReference type="Pfam" id="PF13442">
    <property type="entry name" value="Cytochrome_CBB3"/>
    <property type="match status" value="1"/>
</dbReference>
<evidence type="ECO:0000256" key="4">
    <source>
        <dbReference type="PROSITE-ProRule" id="PRU00433"/>
    </source>
</evidence>
<gene>
    <name evidence="6" type="ORF">ACFFLH_05305</name>
</gene>
<accession>A0ABV5Z963</accession>
<dbReference type="SUPFAM" id="SSF46626">
    <property type="entry name" value="Cytochrome c"/>
    <property type="match status" value="1"/>
</dbReference>